<dbReference type="Proteomes" id="UP000246058">
    <property type="component" value="Chromosome"/>
</dbReference>
<gene>
    <name evidence="5" type="ORF">DK427_24830</name>
</gene>
<dbReference type="SMART" id="SM00237">
    <property type="entry name" value="Calx_beta"/>
    <property type="match status" value="4"/>
</dbReference>
<dbReference type="InterPro" id="IPR003644">
    <property type="entry name" value="Calx_beta"/>
</dbReference>
<dbReference type="NCBIfam" id="TIGR01965">
    <property type="entry name" value="VCBS_repeat"/>
    <property type="match status" value="1"/>
</dbReference>
<accession>A0A2U8VYW9</accession>
<dbReference type="AlphaFoldDB" id="A0A2U8VYW9"/>
<dbReference type="InterPro" id="IPR038081">
    <property type="entry name" value="CalX-like_sf"/>
</dbReference>
<dbReference type="RefSeq" id="WP_109953718.1">
    <property type="nucleotide sequence ID" value="NZ_CP029551.1"/>
</dbReference>
<dbReference type="PANTHER" id="PTHR46580">
    <property type="entry name" value="SENSOR KINASE-RELATED"/>
    <property type="match status" value="1"/>
</dbReference>
<dbReference type="KEGG" id="meti:DK427_24830"/>
<dbReference type="GO" id="GO:0016020">
    <property type="term" value="C:membrane"/>
    <property type="evidence" value="ECO:0007669"/>
    <property type="project" value="InterPro"/>
</dbReference>
<dbReference type="SUPFAM" id="SSF69318">
    <property type="entry name" value="Integrin alpha N-terminal domain"/>
    <property type="match status" value="1"/>
</dbReference>
<dbReference type="InterPro" id="IPR010221">
    <property type="entry name" value="VCBS_dom"/>
</dbReference>
<evidence type="ECO:0000259" key="4">
    <source>
        <dbReference type="SMART" id="SM00237"/>
    </source>
</evidence>
<evidence type="ECO:0000256" key="3">
    <source>
        <dbReference type="ARBA" id="ARBA00022837"/>
    </source>
</evidence>
<dbReference type="SUPFAM" id="SSF141072">
    <property type="entry name" value="CalX-like"/>
    <property type="match status" value="4"/>
</dbReference>
<dbReference type="Pfam" id="PF17803">
    <property type="entry name" value="Cadherin_4"/>
    <property type="match status" value="1"/>
</dbReference>
<keyword evidence="2" id="KW-0677">Repeat</keyword>
<reference evidence="5 6" key="1">
    <citation type="submission" date="2018-05" db="EMBL/GenBank/DDBJ databases">
        <title>Complete Genome Sequence of Methylobacterium sp. 17Sr1-43.</title>
        <authorList>
            <person name="Srinivasan S."/>
        </authorList>
    </citation>
    <scope>NUCLEOTIDE SEQUENCE [LARGE SCALE GENOMIC DNA]</scope>
    <source>
        <strain evidence="5 6">17Sr1-43</strain>
    </source>
</reference>
<dbReference type="InterPro" id="IPR040853">
    <property type="entry name" value="RapA2_cadherin-like"/>
</dbReference>
<feature type="domain" description="Calx-beta" evidence="4">
    <location>
        <begin position="561"/>
        <end position="664"/>
    </location>
</feature>
<sequence length="1187" mass="117288">MPATFGTATTTLVESEPWELSAADLNGDGKLDLVVPNTASNSLSVLIGNGDGSFRPAVNYPVSSSPISGALADVTGDGKIDIVVGINGAPSLLAGNGDGTFQAAAGIAGGNALQSYWLRAVDLNADGKLDLAYTNFGPNQLVVQYGNGDGTFGTGALYSVGNLPRAPAIGDFNHDGKLDIVTANSGATSVSVLLANADGTYQSQVPYPVGASPYSVATGDFNGDGNLDLVTAALNANSYSVLLGRGDGTFQPALTTAAQGNSNEITVADVDGDGKLDLIIANSSANQVGIAYGQGDGTFSAWQTLPTGGGPYTAIAVDLNGDGRLDLAVTNRVSGTVTTYMQSTPPTLSITGATVVEGNSGTADAAFVVTRSDTTGSPTATYTITNSTTDGADFGPGFQATGTVTFAAGATTATINVPIRGDTLYEASETFTVALSNPQGATISGTGQATGTITNDDAPPTVTLSGGTSIAEGNSGTTVVPITATLSAVSGLATTVTLAFGGTATQGTDYTVSSTTITIPAGSLSGSVNVNVLGDTAVEPNGTATVTIATATNATPAGAAQTVTIQNDDVSYAITASAAAVAEGSSGAGNAVTYTVTRTGDMTQAGVATVRLSGEATRGDDYSTTLPANGQINFVAGDASKTFTVTTVPDTTVEPNERVIATITGVSGQGGATIGTPASATTTITNDDQYGVSITATDASKLEGNTGTTPFTFTVSRTGGTADAITLAYAVTGSGASAADAADFGGTLPSGTVTIAAGQASTTLMINVTGDGLVEADDGFTVTLSNATANATIVQSTAIGTIRNDDQPPYTPPTAPTAVADTGSVTLGTALTKAAPGVLANDSGAGATLTVTAVNGQAANVGKALAGAYGNLTLNADGSYSYAPDFAKAVFTGSVVDHFTYTDTANGQTATTSLDIAVAPPSAATLALFGTVVTNPASQTGGIYGLYTALLNRVPDALGLEGFSAAIQAGSDLTTVASALLGSAERGGTVSDPTTYVQGLYANALHRTADAGGLNFFVNELNAGVSQATVAVQIATSSEAQSLNTPAFQRGVFVTDAIDAGVARLYYGLLNRSPDAGGLGSFEGLVKQAAASGAAAGAIQGLATVANVMLGSPEFAATHAGQTSAAYVDSLYVGALGRHADAAGASYFGAELAQGVSRATVALQIVESAEAQVHLVGVIEQGFQLTA</sequence>
<organism evidence="5 6">
    <name type="scientific">Methylobacterium radiodurans</name>
    <dbReference type="NCBI Taxonomy" id="2202828"/>
    <lineage>
        <taxon>Bacteria</taxon>
        <taxon>Pseudomonadati</taxon>
        <taxon>Pseudomonadota</taxon>
        <taxon>Alphaproteobacteria</taxon>
        <taxon>Hyphomicrobiales</taxon>
        <taxon>Methylobacteriaceae</taxon>
        <taxon>Methylobacterium</taxon>
    </lineage>
</organism>
<keyword evidence="1" id="KW-0732">Signal</keyword>
<feature type="domain" description="Calx-beta" evidence="4">
    <location>
        <begin position="682"/>
        <end position="785"/>
    </location>
</feature>
<dbReference type="InterPro" id="IPR013517">
    <property type="entry name" value="FG-GAP"/>
</dbReference>
<dbReference type="OrthoDB" id="8019836at2"/>
<evidence type="ECO:0000256" key="1">
    <source>
        <dbReference type="ARBA" id="ARBA00022729"/>
    </source>
</evidence>
<name>A0A2U8VYW9_9HYPH</name>
<dbReference type="Pfam" id="PF03160">
    <property type="entry name" value="Calx-beta"/>
    <property type="match status" value="3"/>
</dbReference>
<dbReference type="Pfam" id="PF13517">
    <property type="entry name" value="FG-GAP_3"/>
    <property type="match status" value="3"/>
</dbReference>
<dbReference type="PANTHER" id="PTHR46580:SF2">
    <property type="entry name" value="MAM DOMAIN-CONTAINING PROTEIN"/>
    <property type="match status" value="1"/>
</dbReference>
<feature type="domain" description="Calx-beta" evidence="4">
    <location>
        <begin position="338"/>
        <end position="436"/>
    </location>
</feature>
<dbReference type="GO" id="GO:0007154">
    <property type="term" value="P:cell communication"/>
    <property type="evidence" value="ECO:0007669"/>
    <property type="project" value="InterPro"/>
</dbReference>
<dbReference type="Gene3D" id="2.30.30.100">
    <property type="match status" value="5"/>
</dbReference>
<evidence type="ECO:0000313" key="5">
    <source>
        <dbReference type="EMBL" id="AWN38561.1"/>
    </source>
</evidence>
<evidence type="ECO:0000256" key="2">
    <source>
        <dbReference type="ARBA" id="ARBA00022737"/>
    </source>
</evidence>
<keyword evidence="3" id="KW-0106">Calcium</keyword>
<dbReference type="Pfam" id="PF13946">
    <property type="entry name" value="DUF4214"/>
    <property type="match status" value="2"/>
</dbReference>
<evidence type="ECO:0000313" key="6">
    <source>
        <dbReference type="Proteomes" id="UP000246058"/>
    </source>
</evidence>
<dbReference type="EMBL" id="CP029551">
    <property type="protein sequence ID" value="AWN38561.1"/>
    <property type="molecule type" value="Genomic_DNA"/>
</dbReference>
<dbReference type="Gene3D" id="2.60.40.2030">
    <property type="match status" value="4"/>
</dbReference>
<feature type="domain" description="Calx-beta" evidence="4">
    <location>
        <begin position="449"/>
        <end position="549"/>
    </location>
</feature>
<dbReference type="InterPro" id="IPR025282">
    <property type="entry name" value="DUF4214"/>
</dbReference>
<proteinExistence type="predicted"/>
<dbReference type="InterPro" id="IPR028994">
    <property type="entry name" value="Integrin_alpha_N"/>
</dbReference>
<protein>
    <recommendedName>
        <fullName evidence="4">Calx-beta domain-containing protein</fullName>
    </recommendedName>
</protein>
<keyword evidence="6" id="KW-1185">Reference proteome</keyword>